<comment type="caution">
    <text evidence="2">The sequence shown here is derived from an EMBL/GenBank/DDBJ whole genome shotgun (WGS) entry which is preliminary data.</text>
</comment>
<keyword evidence="1" id="KW-0472">Membrane</keyword>
<organism evidence="2 3">
    <name type="scientific">Reinekea marina</name>
    <dbReference type="NCBI Taxonomy" id="1310421"/>
    <lineage>
        <taxon>Bacteria</taxon>
        <taxon>Pseudomonadati</taxon>
        <taxon>Pseudomonadota</taxon>
        <taxon>Gammaproteobacteria</taxon>
        <taxon>Oceanospirillales</taxon>
        <taxon>Saccharospirillaceae</taxon>
        <taxon>Reinekea</taxon>
    </lineage>
</organism>
<feature type="transmembrane region" description="Helical" evidence="1">
    <location>
        <begin position="83"/>
        <end position="104"/>
    </location>
</feature>
<evidence type="ECO:0000313" key="3">
    <source>
        <dbReference type="Proteomes" id="UP001595710"/>
    </source>
</evidence>
<evidence type="ECO:0000313" key="2">
    <source>
        <dbReference type="EMBL" id="MFC3700933.1"/>
    </source>
</evidence>
<accession>A0ABV7WS97</accession>
<keyword evidence="3" id="KW-1185">Reference proteome</keyword>
<evidence type="ECO:0000256" key="1">
    <source>
        <dbReference type="SAM" id="Phobius"/>
    </source>
</evidence>
<keyword evidence="1" id="KW-0812">Transmembrane</keyword>
<feature type="transmembrane region" description="Helical" evidence="1">
    <location>
        <begin position="20"/>
        <end position="40"/>
    </location>
</feature>
<dbReference type="EMBL" id="JBHRYN010000007">
    <property type="protein sequence ID" value="MFC3700933.1"/>
    <property type="molecule type" value="Genomic_DNA"/>
</dbReference>
<name>A0ABV7WS97_9GAMM</name>
<keyword evidence="1" id="KW-1133">Transmembrane helix</keyword>
<dbReference type="Proteomes" id="UP001595710">
    <property type="component" value="Unassembled WGS sequence"/>
</dbReference>
<protein>
    <submittedName>
        <fullName evidence="2">Uncharacterized protein</fullName>
    </submittedName>
</protein>
<proteinExistence type="predicted"/>
<dbReference type="RefSeq" id="WP_290280371.1">
    <property type="nucleotide sequence ID" value="NZ_JAUFQI010000001.1"/>
</dbReference>
<reference evidence="3" key="1">
    <citation type="journal article" date="2019" name="Int. J. Syst. Evol. Microbiol.">
        <title>The Global Catalogue of Microorganisms (GCM) 10K type strain sequencing project: providing services to taxonomists for standard genome sequencing and annotation.</title>
        <authorList>
            <consortium name="The Broad Institute Genomics Platform"/>
            <consortium name="The Broad Institute Genome Sequencing Center for Infectious Disease"/>
            <person name="Wu L."/>
            <person name="Ma J."/>
        </authorList>
    </citation>
    <scope>NUCLEOTIDE SEQUENCE [LARGE SCALE GENOMIC DNA]</scope>
    <source>
        <strain evidence="3">CECT 8288</strain>
    </source>
</reference>
<gene>
    <name evidence="2" type="ORF">ACFOND_04700</name>
</gene>
<sequence length="107" mass="12309">MNNQKPLFSKKEIPNPAKPVQTAQHFFMLALMMSMAFVFLTNKSIDALYVFILPFSVYHSWQVAKTGYALTNNDVYHRDQNAIAYWVNLFCSVAFTVLLAWLVLAEN</sequence>